<dbReference type="SMART" id="SM01103">
    <property type="entry name" value="CRS1_YhbY"/>
    <property type="match status" value="1"/>
</dbReference>
<feature type="region of interest" description="Disordered" evidence="3">
    <location>
        <begin position="101"/>
        <end position="138"/>
    </location>
</feature>
<dbReference type="Pfam" id="PF01985">
    <property type="entry name" value="CRS1_YhbY"/>
    <property type="match status" value="1"/>
</dbReference>
<sequence length="230" mass="22872">MTTAPTSARRAAPELTSAERKALRALAHHLDPVVTVGDAGLTPAVLAETGRALTAHGLIKIRVHGDDRERRLAILAEICSTLGCAPVQAIGKLLVVWREKPETGTGGDAGTARRRPGRQTKKAAGAGQKASVARRAAAGKAAAPAKAAAAAGKTSAAGKPAAPARAPAKAPSRARPAGAATVPGRKAPAKAKTAAKGRAPARAGAGPAAASGLTRSARPGSGTRARRRAP</sequence>
<dbReference type="SUPFAM" id="SSF75471">
    <property type="entry name" value="YhbY-like"/>
    <property type="match status" value="1"/>
</dbReference>
<evidence type="ECO:0000313" key="5">
    <source>
        <dbReference type="EMBL" id="TXL63508.1"/>
    </source>
</evidence>
<dbReference type="RefSeq" id="WP_147705662.1">
    <property type="nucleotide sequence ID" value="NZ_VDUY01000008.1"/>
</dbReference>
<evidence type="ECO:0000259" key="4">
    <source>
        <dbReference type="PROSITE" id="PS51295"/>
    </source>
</evidence>
<evidence type="ECO:0000256" key="1">
    <source>
        <dbReference type="ARBA" id="ARBA00022884"/>
    </source>
</evidence>
<gene>
    <name evidence="5" type="ORF">FHP08_16815</name>
</gene>
<feature type="region of interest" description="Disordered" evidence="3">
    <location>
        <begin position="151"/>
        <end position="230"/>
    </location>
</feature>
<dbReference type="Proteomes" id="UP000321548">
    <property type="component" value="Unassembled WGS sequence"/>
</dbReference>
<name>A0A5C8NQI4_9BURK</name>
<dbReference type="PROSITE" id="PS51295">
    <property type="entry name" value="CRM"/>
    <property type="match status" value="1"/>
</dbReference>
<evidence type="ECO:0000256" key="3">
    <source>
        <dbReference type="SAM" id="MobiDB-lite"/>
    </source>
</evidence>
<keyword evidence="6" id="KW-1185">Reference proteome</keyword>
<evidence type="ECO:0000256" key="2">
    <source>
        <dbReference type="PROSITE-ProRule" id="PRU00626"/>
    </source>
</evidence>
<dbReference type="AlphaFoldDB" id="A0A5C8NQI4"/>
<dbReference type="Gene3D" id="3.30.110.60">
    <property type="entry name" value="YhbY-like"/>
    <property type="match status" value="1"/>
</dbReference>
<dbReference type="GO" id="GO:0003723">
    <property type="term" value="F:RNA binding"/>
    <property type="evidence" value="ECO:0007669"/>
    <property type="project" value="UniProtKB-UniRule"/>
</dbReference>
<dbReference type="InterPro" id="IPR035920">
    <property type="entry name" value="YhbY-like_sf"/>
</dbReference>
<dbReference type="EMBL" id="VDUY01000008">
    <property type="protein sequence ID" value="TXL63508.1"/>
    <property type="molecule type" value="Genomic_DNA"/>
</dbReference>
<feature type="domain" description="CRM" evidence="4">
    <location>
        <begin position="13"/>
        <end position="109"/>
    </location>
</feature>
<dbReference type="InterPro" id="IPR001890">
    <property type="entry name" value="RNA-binding_CRM"/>
</dbReference>
<dbReference type="PANTHER" id="PTHR40065">
    <property type="entry name" value="RNA-BINDING PROTEIN YHBY"/>
    <property type="match status" value="1"/>
</dbReference>
<feature type="compositionally biased region" description="Basic residues" evidence="3">
    <location>
        <begin position="112"/>
        <end position="121"/>
    </location>
</feature>
<organism evidence="5 6">
    <name type="scientific">Zeimonas arvi</name>
    <dbReference type="NCBI Taxonomy" id="2498847"/>
    <lineage>
        <taxon>Bacteria</taxon>
        <taxon>Pseudomonadati</taxon>
        <taxon>Pseudomonadota</taxon>
        <taxon>Betaproteobacteria</taxon>
        <taxon>Burkholderiales</taxon>
        <taxon>Burkholderiaceae</taxon>
        <taxon>Zeimonas</taxon>
    </lineage>
</organism>
<feature type="compositionally biased region" description="Low complexity" evidence="3">
    <location>
        <begin position="151"/>
        <end position="186"/>
    </location>
</feature>
<protein>
    <submittedName>
        <fullName evidence="5">YhbY family RNA-binding protein</fullName>
    </submittedName>
</protein>
<dbReference type="PANTHER" id="PTHR40065:SF3">
    <property type="entry name" value="RNA-BINDING PROTEIN YHBY"/>
    <property type="match status" value="1"/>
</dbReference>
<accession>A0A5C8NQI4</accession>
<dbReference type="InterPro" id="IPR051925">
    <property type="entry name" value="RNA-binding_domain"/>
</dbReference>
<keyword evidence="1 2" id="KW-0694">RNA-binding</keyword>
<comment type="caution">
    <text evidence="5">The sequence shown here is derived from an EMBL/GenBank/DDBJ whole genome shotgun (WGS) entry which is preliminary data.</text>
</comment>
<proteinExistence type="predicted"/>
<reference evidence="5 6" key="1">
    <citation type="submission" date="2019-06" db="EMBL/GenBank/DDBJ databases">
        <title>Quisquiliibacterium sp. nov., isolated from a maize field.</title>
        <authorList>
            <person name="Lin S.-Y."/>
            <person name="Tsai C.-F."/>
            <person name="Young C.-C."/>
        </authorList>
    </citation>
    <scope>NUCLEOTIDE SEQUENCE [LARGE SCALE GENOMIC DNA]</scope>
    <source>
        <strain evidence="5 6">CC-CFT501</strain>
    </source>
</reference>
<feature type="compositionally biased region" description="Low complexity" evidence="3">
    <location>
        <begin position="196"/>
        <end position="210"/>
    </location>
</feature>
<dbReference type="OrthoDB" id="9797519at2"/>
<feature type="compositionally biased region" description="Low complexity" evidence="3">
    <location>
        <begin position="122"/>
        <end position="138"/>
    </location>
</feature>
<evidence type="ECO:0000313" key="6">
    <source>
        <dbReference type="Proteomes" id="UP000321548"/>
    </source>
</evidence>